<dbReference type="Proteomes" id="UP000186883">
    <property type="component" value="Unassembled WGS sequence"/>
</dbReference>
<feature type="transmembrane region" description="Helical" evidence="2">
    <location>
        <begin position="200"/>
        <end position="224"/>
    </location>
</feature>
<sequence length="716" mass="75176">MERGGGMNRLTTALILLAAAVAGLFFTPVFGVTALLAPIGVPLILAFGVTELCARWVALAPWRALSLLAVGLAGVVETVLYATTAAGFPTGATVSALADGVTESWRLALQSTWPARPEPSTVLFVPLLVLLAGVLGVELLRLRRPLLALLPSFAVVVVSQLFQAMSGVTALFGGLGYAAVAGGVFALMPQADVEGHRRKAPMLTLAVPAFVLGVAGALVANLLVPAPGPAYSLKQDQLAELDARVANPLDELAYRLEHPNTPVFSFRGDADTDRWPLVAFDLFDGVNWSPGSRYRRLGTELAPGPAVDVPTHRRSATVTTSGLAGPWLPSQTWPAAVDGIAPLVEESQGTLWLPRPTDGPQRYSLSWWSPEINPADLLDAALDSSAPGGLAGIGDVPPEVGQLARDAVGGLRPSFRIALALERFLREHYRLATGTDLPSGHSWPQLRKFLFETKLGTSEQFASAYVALARTLAIPARLVVGFRTPDKPNADGGYTVHNGDAVAWPEVAVSGVGWVALDPTGEARTTAGSANSLAAVTAQARTQLPPAEQLRDRPLPGGDSGPGDGGTGDGGWTFPYGPILIALAALTVAWFAGIPLAKGVRAWRRRRQPGIGAVLGACREVKDRLREHRVPCTAGMTVRDLAAVAHGTVDPSTVEGLRLLASTVDVALWSGVGTGPHSGPQAWAAVREVRRGLAKRGLRARLRAAVNPRTLLPGHS</sequence>
<dbReference type="PANTHER" id="PTHR42736:SF1">
    <property type="entry name" value="PROTEIN-GLUTAMINE GAMMA-GLUTAMYLTRANSFERASE"/>
    <property type="match status" value="1"/>
</dbReference>
<accession>A0ABX3DSW5</accession>
<feature type="compositionally biased region" description="Gly residues" evidence="1">
    <location>
        <begin position="558"/>
        <end position="569"/>
    </location>
</feature>
<reference evidence="4" key="1">
    <citation type="submission" date="2016-11" db="EMBL/GenBank/DDBJ databases">
        <title>Genome sequencing of Amycolatopsis regifaucium.</title>
        <authorList>
            <person name="Mayilraj S."/>
            <person name="Kaur N."/>
        </authorList>
    </citation>
    <scope>NUCLEOTIDE SEQUENCE [LARGE SCALE GENOMIC DNA]</scope>
    <source>
        <strain evidence="4">GY080</strain>
    </source>
</reference>
<evidence type="ECO:0000313" key="5">
    <source>
        <dbReference type="Proteomes" id="UP000186883"/>
    </source>
</evidence>
<feature type="transmembrane region" description="Helical" evidence="2">
    <location>
        <begin position="168"/>
        <end position="188"/>
    </location>
</feature>
<feature type="transmembrane region" description="Helical" evidence="2">
    <location>
        <begin position="39"/>
        <end position="58"/>
    </location>
</feature>
<dbReference type="Pfam" id="PF11992">
    <property type="entry name" value="TgpA_N"/>
    <property type="match status" value="1"/>
</dbReference>
<evidence type="ECO:0000259" key="3">
    <source>
        <dbReference type="SMART" id="SM00460"/>
    </source>
</evidence>
<dbReference type="SMART" id="SM00460">
    <property type="entry name" value="TGc"/>
    <property type="match status" value="1"/>
</dbReference>
<feature type="transmembrane region" description="Helical" evidence="2">
    <location>
        <begin position="576"/>
        <end position="597"/>
    </location>
</feature>
<feature type="region of interest" description="Disordered" evidence="1">
    <location>
        <begin position="541"/>
        <end position="569"/>
    </location>
</feature>
<comment type="caution">
    <text evidence="4">The sequence shown here is derived from an EMBL/GenBank/DDBJ whole genome shotgun (WGS) entry which is preliminary data.</text>
</comment>
<evidence type="ECO:0000313" key="4">
    <source>
        <dbReference type="EMBL" id="OKA07970.1"/>
    </source>
</evidence>
<feature type="transmembrane region" description="Helical" evidence="2">
    <location>
        <begin position="12"/>
        <end position="33"/>
    </location>
</feature>
<dbReference type="InterPro" id="IPR052901">
    <property type="entry name" value="Bact_TGase-like"/>
</dbReference>
<gene>
    <name evidence="4" type="ORF">ATP06_0211680</name>
</gene>
<keyword evidence="2" id="KW-1133">Transmembrane helix</keyword>
<dbReference type="EMBL" id="LOBU02000012">
    <property type="protein sequence ID" value="OKA07970.1"/>
    <property type="molecule type" value="Genomic_DNA"/>
</dbReference>
<proteinExistence type="predicted"/>
<dbReference type="InterPro" id="IPR021878">
    <property type="entry name" value="TgpA_N"/>
</dbReference>
<dbReference type="PANTHER" id="PTHR42736">
    <property type="entry name" value="PROTEIN-GLUTAMINE GAMMA-GLUTAMYLTRANSFERASE"/>
    <property type="match status" value="1"/>
</dbReference>
<feature type="transmembrane region" description="Helical" evidence="2">
    <location>
        <begin position="121"/>
        <end position="139"/>
    </location>
</feature>
<dbReference type="InterPro" id="IPR038765">
    <property type="entry name" value="Papain-like_cys_pep_sf"/>
</dbReference>
<feature type="domain" description="Transglutaminase-like" evidence="3">
    <location>
        <begin position="450"/>
        <end position="521"/>
    </location>
</feature>
<keyword evidence="5" id="KW-1185">Reference proteome</keyword>
<keyword evidence="2" id="KW-0812">Transmembrane</keyword>
<keyword evidence="2" id="KW-0472">Membrane</keyword>
<feature type="transmembrane region" description="Helical" evidence="2">
    <location>
        <begin position="146"/>
        <end position="162"/>
    </location>
</feature>
<dbReference type="SUPFAM" id="SSF54001">
    <property type="entry name" value="Cysteine proteinases"/>
    <property type="match status" value="1"/>
</dbReference>
<dbReference type="Gene3D" id="3.10.620.30">
    <property type="match status" value="1"/>
</dbReference>
<feature type="transmembrane region" description="Helical" evidence="2">
    <location>
        <begin position="65"/>
        <end position="88"/>
    </location>
</feature>
<dbReference type="InterPro" id="IPR002931">
    <property type="entry name" value="Transglutaminase-like"/>
</dbReference>
<evidence type="ECO:0000256" key="2">
    <source>
        <dbReference type="SAM" id="Phobius"/>
    </source>
</evidence>
<protein>
    <recommendedName>
        <fullName evidence="3">Transglutaminase-like domain-containing protein</fullName>
    </recommendedName>
</protein>
<organism evidence="4 5">
    <name type="scientific">Amycolatopsis regifaucium</name>
    <dbReference type="NCBI Taxonomy" id="546365"/>
    <lineage>
        <taxon>Bacteria</taxon>
        <taxon>Bacillati</taxon>
        <taxon>Actinomycetota</taxon>
        <taxon>Actinomycetes</taxon>
        <taxon>Pseudonocardiales</taxon>
        <taxon>Pseudonocardiaceae</taxon>
        <taxon>Amycolatopsis</taxon>
    </lineage>
</organism>
<evidence type="ECO:0000256" key="1">
    <source>
        <dbReference type="SAM" id="MobiDB-lite"/>
    </source>
</evidence>
<name>A0ABX3DSW5_9PSEU</name>
<dbReference type="Pfam" id="PF01841">
    <property type="entry name" value="Transglut_core"/>
    <property type="match status" value="1"/>
</dbReference>